<dbReference type="EMBL" id="CP001281">
    <property type="protein sequence ID" value="ACK52831.1"/>
    <property type="molecule type" value="Genomic_DNA"/>
</dbReference>
<dbReference type="RefSeq" id="WP_012584186.1">
    <property type="nucleotide sequence ID" value="NC_011662.2"/>
</dbReference>
<evidence type="ECO:0000313" key="2">
    <source>
        <dbReference type="EMBL" id="ACK52831.1"/>
    </source>
</evidence>
<evidence type="ECO:0000313" key="3">
    <source>
        <dbReference type="Proteomes" id="UP000002186"/>
    </source>
</evidence>
<dbReference type="eggNOG" id="COG1432">
    <property type="taxonomic scope" value="Bacteria"/>
</dbReference>
<reference evidence="3" key="1">
    <citation type="submission" date="2009-05" db="EMBL/GenBank/DDBJ databases">
        <title>Complete sequence of chromosome of Thauera sp. MZ1T.</title>
        <authorList>
            <consortium name="US DOE Joint Genome Institute"/>
            <person name="Lucas S."/>
            <person name="Copeland A."/>
            <person name="Lapidus A."/>
            <person name="Glavina del Rio T."/>
            <person name="Dalin E."/>
            <person name="Tice H."/>
            <person name="Bruce D."/>
            <person name="Goodwin L."/>
            <person name="Pitluck S."/>
            <person name="Sims D."/>
            <person name="Brettin T."/>
            <person name="Detter J.C."/>
            <person name="Han C."/>
            <person name="Larimer F."/>
            <person name="Land M."/>
            <person name="Hauser L."/>
            <person name="Kyrpides N."/>
            <person name="Mikhailova N."/>
            <person name="Sayler G.S."/>
        </authorList>
    </citation>
    <scope>NUCLEOTIDE SEQUENCE [LARGE SCALE GENOMIC DNA]</scope>
    <source>
        <strain evidence="3">MZ1T</strain>
    </source>
</reference>
<accession>C4ZID7</accession>
<dbReference type="PANTHER" id="PTHR35811:SF1">
    <property type="entry name" value="HTH OST-TYPE DOMAIN-CONTAINING PROTEIN"/>
    <property type="match status" value="1"/>
</dbReference>
<keyword evidence="3" id="KW-1185">Reference proteome</keyword>
<dbReference type="Gene3D" id="3.40.50.1010">
    <property type="entry name" value="5'-nuclease"/>
    <property type="match status" value="1"/>
</dbReference>
<evidence type="ECO:0000259" key="1">
    <source>
        <dbReference type="Pfam" id="PF01936"/>
    </source>
</evidence>
<protein>
    <recommendedName>
        <fullName evidence="1">NYN domain-containing protein</fullName>
    </recommendedName>
</protein>
<dbReference type="Proteomes" id="UP000002186">
    <property type="component" value="Chromosome"/>
</dbReference>
<sequence length="509" mass="56325">MKSALFVDFDNVYSGLRKLDQAIADRFARQPLEWMHWIISKLELPDHSPEGARRRVLVRRCYLNPQAYQRFRPSFNLAGFEIIDCPALTSEGKTSTDIHMVLDIIDLLQHETHYDEFIVFSADADFTPVLRKLRRWDRRTTVLAIGFPSAAYRASADLLIDQDEFVRKALGFKDEDELSTPEPVPPSNSAAPDAKALSAAARLLVEQAVEEASSAVPMAKLAAQILDKIDGIDASTWAGYGSFRGLVESWSLGPLRSTTAAGGVIYDPRRHTLPTSTTSVTPKVLDKDVGGVVELIRQEVTRSATPVPCSRLASLITSQFGAIAADWNGKGTFRKFIEALELDPLQFDWSMAGGVVQDPTRTSSMPRNGSASSGWMEYEDILPVATQIHEVSGVPLLRPQDYRALFSIIEQDVRSHPFELKETGKRVRDGLREGGFGGSRLDVNWILRGLLMRGHVFGNGQDDAAALGMKTANNVRSLCLREQMILDKATETAIARWFGTGQVGAHLRQ</sequence>
<reference evidence="2 3" key="2">
    <citation type="journal article" date="2012" name="Stand. Genomic Sci.">
        <title>Complete genome sequence of Thauera aminoaromatica strain MZ1T.</title>
        <authorList>
            <person name="Jiang K."/>
            <person name="Sanseverino J."/>
            <person name="Chauhan A."/>
            <person name="Lucas S."/>
            <person name="Copeland A."/>
            <person name="Lapidus A."/>
            <person name="Del Rio T.G."/>
            <person name="Dalin E."/>
            <person name="Tice H."/>
            <person name="Bruce D."/>
            <person name="Goodwin L."/>
            <person name="Pitluck S."/>
            <person name="Sims D."/>
            <person name="Brettin T."/>
            <person name="Detter J.C."/>
            <person name="Han C."/>
            <person name="Chang Y.J."/>
            <person name="Larimer F."/>
            <person name="Land M."/>
            <person name="Hauser L."/>
            <person name="Kyrpides N.C."/>
            <person name="Mikhailova N."/>
            <person name="Moser S."/>
            <person name="Jegier P."/>
            <person name="Close D."/>
            <person name="Debruyn J.M."/>
            <person name="Wang Y."/>
            <person name="Layton A.C."/>
            <person name="Allen M.S."/>
            <person name="Sayler G.S."/>
        </authorList>
    </citation>
    <scope>NUCLEOTIDE SEQUENCE [LARGE SCALE GENOMIC DNA]</scope>
    <source>
        <strain evidence="2 3">MZ1T</strain>
    </source>
</reference>
<name>C4ZID7_THASP</name>
<dbReference type="OrthoDB" id="9783963at2"/>
<dbReference type="KEGG" id="tmz:Tmz1t_0028"/>
<dbReference type="AlphaFoldDB" id="C4ZID7"/>
<dbReference type="HOGENOM" id="CLU_041389_0_0_4"/>
<proteinExistence type="predicted"/>
<feature type="domain" description="NYN" evidence="1">
    <location>
        <begin position="3"/>
        <end position="158"/>
    </location>
</feature>
<dbReference type="GO" id="GO:0004540">
    <property type="term" value="F:RNA nuclease activity"/>
    <property type="evidence" value="ECO:0007669"/>
    <property type="project" value="InterPro"/>
</dbReference>
<dbReference type="Pfam" id="PF01936">
    <property type="entry name" value="NYN"/>
    <property type="match status" value="1"/>
</dbReference>
<dbReference type="STRING" id="85643.Tmz1t_0028"/>
<dbReference type="PANTHER" id="PTHR35811">
    <property type="entry name" value="SLR1870 PROTEIN"/>
    <property type="match status" value="1"/>
</dbReference>
<gene>
    <name evidence="2" type="ordered locus">Tmz1t_0028</name>
</gene>
<organism evidence="2 3">
    <name type="scientific">Thauera aminoaromatica</name>
    <dbReference type="NCBI Taxonomy" id="164330"/>
    <lineage>
        <taxon>Bacteria</taxon>
        <taxon>Pseudomonadati</taxon>
        <taxon>Pseudomonadota</taxon>
        <taxon>Betaproteobacteria</taxon>
        <taxon>Rhodocyclales</taxon>
        <taxon>Zoogloeaceae</taxon>
        <taxon>Thauera</taxon>
    </lineage>
</organism>
<dbReference type="InterPro" id="IPR021139">
    <property type="entry name" value="NYN"/>
</dbReference>